<protein>
    <submittedName>
        <fullName evidence="1">HAD family hydrolase</fullName>
    </submittedName>
</protein>
<evidence type="ECO:0000313" key="1">
    <source>
        <dbReference type="EMBL" id="TDK36771.1"/>
    </source>
</evidence>
<dbReference type="InterPro" id="IPR006439">
    <property type="entry name" value="HAD-SF_hydro_IA"/>
</dbReference>
<keyword evidence="2" id="KW-1185">Reference proteome</keyword>
<dbReference type="InterPro" id="IPR023214">
    <property type="entry name" value="HAD_sf"/>
</dbReference>
<dbReference type="RefSeq" id="WP_133315526.1">
    <property type="nucleotide sequence ID" value="NZ_SMTL01000002.1"/>
</dbReference>
<dbReference type="SFLD" id="SFLDG01129">
    <property type="entry name" value="C1.5:_HAD__Beta-PGM__Phosphata"/>
    <property type="match status" value="1"/>
</dbReference>
<dbReference type="Proteomes" id="UP000295238">
    <property type="component" value="Unassembled WGS sequence"/>
</dbReference>
<dbReference type="PROSITE" id="PS01228">
    <property type="entry name" value="COF_1"/>
    <property type="match status" value="1"/>
</dbReference>
<keyword evidence="1" id="KW-0378">Hydrolase</keyword>
<dbReference type="Gene3D" id="1.10.150.240">
    <property type="entry name" value="Putative phosphatase, domain 2"/>
    <property type="match status" value="1"/>
</dbReference>
<organism evidence="1 2">
    <name type="scientific">Rhizobium deserti</name>
    <dbReference type="NCBI Taxonomy" id="2547961"/>
    <lineage>
        <taxon>Bacteria</taxon>
        <taxon>Pseudomonadati</taxon>
        <taxon>Pseudomonadota</taxon>
        <taxon>Alphaproteobacteria</taxon>
        <taxon>Hyphomicrobiales</taxon>
        <taxon>Rhizobiaceae</taxon>
        <taxon>Rhizobium/Agrobacterium group</taxon>
        <taxon>Rhizobium</taxon>
    </lineage>
</organism>
<sequence length="229" mass="24391">MHAPTSPSILLPSRNYAAFLFDMDGTILNSTAAAERVWGRWAARMGLDVEAFLPTMHGKRGIDTITALNLPGVDPAAEAEEILRGEIEDVEGVVALPGAVEFLKALPPEQWSIVTSSPIELAKRRLEAAGIPVPPHMVTAEDVTVGKPDPQGYLLGAKRLNASPSDVLVFEDVLAGIQAGEATGADVMVITATHSHPMETAHFKIPAYLDVAAHIGEHGLLSLRLKDGR</sequence>
<dbReference type="SUPFAM" id="SSF56784">
    <property type="entry name" value="HAD-like"/>
    <property type="match status" value="1"/>
</dbReference>
<gene>
    <name evidence="1" type="ORF">E2F50_07575</name>
</gene>
<dbReference type="Pfam" id="PF00702">
    <property type="entry name" value="Hydrolase"/>
    <property type="match status" value="1"/>
</dbReference>
<dbReference type="NCBIfam" id="TIGR01509">
    <property type="entry name" value="HAD-SF-IA-v3"/>
    <property type="match status" value="1"/>
</dbReference>
<name>A0A4R5UIV8_9HYPH</name>
<evidence type="ECO:0000313" key="2">
    <source>
        <dbReference type="Proteomes" id="UP000295238"/>
    </source>
</evidence>
<dbReference type="InterPro" id="IPR051806">
    <property type="entry name" value="HAD-like_SPP"/>
</dbReference>
<accession>A0A4R5UIV8</accession>
<comment type="caution">
    <text evidence="1">The sequence shown here is derived from an EMBL/GenBank/DDBJ whole genome shotgun (WGS) entry which is preliminary data.</text>
</comment>
<dbReference type="GO" id="GO:0050308">
    <property type="term" value="F:sugar-phosphatase activity"/>
    <property type="evidence" value="ECO:0007669"/>
    <property type="project" value="TreeGrafter"/>
</dbReference>
<dbReference type="InterPro" id="IPR036412">
    <property type="entry name" value="HAD-like_sf"/>
</dbReference>
<dbReference type="AlphaFoldDB" id="A0A4R5UIV8"/>
<dbReference type="PRINTS" id="PR00413">
    <property type="entry name" value="HADHALOGNASE"/>
</dbReference>
<dbReference type="InterPro" id="IPR023198">
    <property type="entry name" value="PGP-like_dom2"/>
</dbReference>
<dbReference type="PANTHER" id="PTHR43481">
    <property type="entry name" value="FRUCTOSE-1-PHOSPHATE PHOSPHATASE"/>
    <property type="match status" value="1"/>
</dbReference>
<dbReference type="SFLD" id="SFLDS00003">
    <property type="entry name" value="Haloacid_Dehalogenase"/>
    <property type="match status" value="1"/>
</dbReference>
<reference evidence="1 2" key="1">
    <citation type="submission" date="2019-03" db="EMBL/GenBank/DDBJ databases">
        <title>Rhizobium sp. nov., an bacterium isolated from biocrust in Mu Us Desert.</title>
        <authorList>
            <person name="Lixiong L."/>
        </authorList>
    </citation>
    <scope>NUCLEOTIDE SEQUENCE [LARGE SCALE GENOMIC DNA]</scope>
    <source>
        <strain evidence="1 2">SPY-1</strain>
    </source>
</reference>
<dbReference type="EMBL" id="SMTL01000002">
    <property type="protein sequence ID" value="TDK36771.1"/>
    <property type="molecule type" value="Genomic_DNA"/>
</dbReference>
<dbReference type="Gene3D" id="3.40.50.1000">
    <property type="entry name" value="HAD superfamily/HAD-like"/>
    <property type="match status" value="1"/>
</dbReference>
<proteinExistence type="predicted"/>
<dbReference type="OrthoDB" id="9800058at2"/>
<dbReference type="PANTHER" id="PTHR43481:SF4">
    <property type="entry name" value="GLYCEROL-1-PHOSPHATE PHOSPHOHYDROLASE 1-RELATED"/>
    <property type="match status" value="1"/>
</dbReference>